<dbReference type="OrthoDB" id="8869999at2"/>
<keyword evidence="3" id="KW-1185">Reference proteome</keyword>
<gene>
    <name evidence="2" type="ORF">DES47_102792</name>
</gene>
<dbReference type="InParanoid" id="A0A4R6QPV7"/>
<feature type="signal peptide" evidence="1">
    <location>
        <begin position="1"/>
        <end position="27"/>
    </location>
</feature>
<evidence type="ECO:0000256" key="1">
    <source>
        <dbReference type="SAM" id="SignalP"/>
    </source>
</evidence>
<keyword evidence="1" id="KW-0732">Signal</keyword>
<accession>A0A4R6QPV7</accession>
<proteinExistence type="predicted"/>
<feature type="chain" id="PRO_5020859374" evidence="1">
    <location>
        <begin position="28"/>
        <end position="507"/>
    </location>
</feature>
<organism evidence="2 3">
    <name type="scientific">Roseateles toxinivorans</name>
    <dbReference type="NCBI Taxonomy" id="270368"/>
    <lineage>
        <taxon>Bacteria</taxon>
        <taxon>Pseudomonadati</taxon>
        <taxon>Pseudomonadota</taxon>
        <taxon>Betaproteobacteria</taxon>
        <taxon>Burkholderiales</taxon>
        <taxon>Sphaerotilaceae</taxon>
        <taxon>Roseateles</taxon>
    </lineage>
</organism>
<dbReference type="Proteomes" id="UP000295361">
    <property type="component" value="Unassembled WGS sequence"/>
</dbReference>
<reference evidence="2 3" key="1">
    <citation type="submission" date="2019-03" db="EMBL/GenBank/DDBJ databases">
        <title>Genomic Encyclopedia of Type Strains, Phase IV (KMG-IV): sequencing the most valuable type-strain genomes for metagenomic binning, comparative biology and taxonomic classification.</title>
        <authorList>
            <person name="Goeker M."/>
        </authorList>
    </citation>
    <scope>NUCLEOTIDE SEQUENCE [LARGE SCALE GENOMIC DNA]</scope>
    <source>
        <strain evidence="2 3">DSM 16998</strain>
    </source>
</reference>
<sequence length="507" mass="54360">MLCTQSRRAIIPSARLALCFAASSALAHTSEPSSLRANEALLTLEYQTIKVPGDRPIDLMGFHLYHKVFDGAYLGAGFYAPLFKGEYGGFVAADLGAHVRRRLAGPVWGIAGLSAGGGGGGRSVEHSKLLSGSGGFAKGYVGLGYDFGSFTLGATVSKLKFRKAIIDSTQANLLIEVPYSYLTGPFSDHGRPLPPADDSRAGQQMGENMLTLALDNYLQLDPRGTNKDTIRIADLQYAHFFAPDTYWFAALGMGVHGMPLYNQLLGGLGRRLRLTPDITLYGQLGLGSGGYSPEQIDTSSGLLVYPKLSAEYALTRDLGLAFSLGYMAAPKGSSRNQTYGLSLTHHLRSGQTADAAGPPSYRGLRFSVFQQTGYHLRYRDIDRSSLQMVGLQLDLPIGQRWYLPLQASGAYTAYLGYPGYAEILGGIGLQSGVLPGERLQAYGQLMGGANVHGKAVKASAGLRYILNERMAFNLSVGHIVARSASGGRFSADNLALGLDYRFSIPTR</sequence>
<evidence type="ECO:0000313" key="3">
    <source>
        <dbReference type="Proteomes" id="UP000295361"/>
    </source>
</evidence>
<protein>
    <submittedName>
        <fullName evidence="2">Uncharacterized protein</fullName>
    </submittedName>
</protein>
<comment type="caution">
    <text evidence="2">The sequence shown here is derived from an EMBL/GenBank/DDBJ whole genome shotgun (WGS) entry which is preliminary data.</text>
</comment>
<name>A0A4R6QPV7_9BURK</name>
<evidence type="ECO:0000313" key="2">
    <source>
        <dbReference type="EMBL" id="TDP73046.1"/>
    </source>
</evidence>
<dbReference type="EMBL" id="SNXS01000002">
    <property type="protein sequence ID" value="TDP73046.1"/>
    <property type="molecule type" value="Genomic_DNA"/>
</dbReference>
<dbReference type="AlphaFoldDB" id="A0A4R6QPV7"/>
<dbReference type="RefSeq" id="WP_133700454.1">
    <property type="nucleotide sequence ID" value="NZ_SNXS01000002.1"/>
</dbReference>